<evidence type="ECO:0000313" key="11">
    <source>
        <dbReference type="EMBL" id="ABC31158.1"/>
    </source>
</evidence>
<dbReference type="Pfam" id="PF09976">
    <property type="entry name" value="TPR_21"/>
    <property type="match status" value="1"/>
</dbReference>
<dbReference type="AlphaFoldDB" id="Q2SDW6"/>
<comment type="subcellular location">
    <subcellularLocation>
        <location evidence="1">Cell membrane</location>
        <topology evidence="1">Single-pass type II membrane protein</topology>
    </subcellularLocation>
</comment>
<dbReference type="PANTHER" id="PTHR38035:SF1">
    <property type="entry name" value="ANCILLARY SECYEG TRANSLOCON SUBUNIT"/>
    <property type="match status" value="1"/>
</dbReference>
<keyword evidence="12" id="KW-1185">Reference proteome</keyword>
<dbReference type="InterPro" id="IPR018704">
    <property type="entry name" value="SecYEG/CpoB_TPR"/>
</dbReference>
<dbReference type="RefSeq" id="WP_011398225.1">
    <property type="nucleotide sequence ID" value="NC_007645.1"/>
</dbReference>
<gene>
    <name evidence="11" type="ordered locus">HCH_04454</name>
</gene>
<evidence type="ECO:0000256" key="8">
    <source>
        <dbReference type="ARBA" id="ARBA00024235"/>
    </source>
</evidence>
<feature type="transmembrane region" description="Helical" evidence="9">
    <location>
        <begin position="24"/>
        <end position="42"/>
    </location>
</feature>
<evidence type="ECO:0000256" key="2">
    <source>
        <dbReference type="ARBA" id="ARBA00022475"/>
    </source>
</evidence>
<evidence type="ECO:0000256" key="1">
    <source>
        <dbReference type="ARBA" id="ARBA00004401"/>
    </source>
</evidence>
<evidence type="ECO:0000256" key="9">
    <source>
        <dbReference type="SAM" id="Phobius"/>
    </source>
</evidence>
<dbReference type="HOGENOM" id="CLU_084785_1_0_6"/>
<accession>Q2SDW6</accession>
<evidence type="ECO:0000313" key="12">
    <source>
        <dbReference type="Proteomes" id="UP000000238"/>
    </source>
</evidence>
<dbReference type="PANTHER" id="PTHR38035">
    <property type="entry name" value="UPF0070 PROTEIN YFGM"/>
    <property type="match status" value="1"/>
</dbReference>
<evidence type="ECO:0000256" key="7">
    <source>
        <dbReference type="ARBA" id="ARBA00024197"/>
    </source>
</evidence>
<evidence type="ECO:0000256" key="4">
    <source>
        <dbReference type="ARBA" id="ARBA00022989"/>
    </source>
</evidence>
<name>Q2SDW6_HAHCH</name>
<protein>
    <recommendedName>
        <fullName evidence="8">Ancillary SecYEG translocon subunit</fullName>
    </recommendedName>
</protein>
<dbReference type="eggNOG" id="COG2976">
    <property type="taxonomic scope" value="Bacteria"/>
</dbReference>
<dbReference type="InterPro" id="IPR026039">
    <property type="entry name" value="YfgM"/>
</dbReference>
<dbReference type="GO" id="GO:0044877">
    <property type="term" value="F:protein-containing complex binding"/>
    <property type="evidence" value="ECO:0007669"/>
    <property type="project" value="InterPro"/>
</dbReference>
<dbReference type="EMBL" id="CP000155">
    <property type="protein sequence ID" value="ABC31158.1"/>
    <property type="molecule type" value="Genomic_DNA"/>
</dbReference>
<keyword evidence="5 9" id="KW-0472">Membrane</keyword>
<sequence>MDSLRTEEEQIAAIKNWWKENGNALLIGIGLALAAIFGWKAYNQNELQKKEEASQMYQELVQAAGAAQMADDEKSQANITFLATELQSKFPGTTYALYAKLYEAQQAVAKKDFAGAETALKAVASETEDEALKRVVSLRLARVLAAQQKFDDALAALKAQKGDVFYSHFQELAGDILKMKGSRAEAKAAYEQALADAKEHELPTELLQIKLNDLADV</sequence>
<evidence type="ECO:0000256" key="6">
    <source>
        <dbReference type="ARBA" id="ARBA00023186"/>
    </source>
</evidence>
<keyword evidence="2" id="KW-1003">Cell membrane</keyword>
<comment type="similarity">
    <text evidence="7">Belongs to the YfgM family.</text>
</comment>
<dbReference type="Proteomes" id="UP000000238">
    <property type="component" value="Chromosome"/>
</dbReference>
<reference evidence="11 12" key="1">
    <citation type="journal article" date="2005" name="Nucleic Acids Res.">
        <title>Genomic blueprint of Hahella chejuensis, a marine microbe producing an algicidal agent.</title>
        <authorList>
            <person name="Jeong H."/>
            <person name="Yim J.H."/>
            <person name="Lee C."/>
            <person name="Choi S.-H."/>
            <person name="Park Y.K."/>
            <person name="Yoon S.H."/>
            <person name="Hur C.-G."/>
            <person name="Kang H.-Y."/>
            <person name="Kim D."/>
            <person name="Lee H.H."/>
            <person name="Park K.H."/>
            <person name="Park S.-H."/>
            <person name="Park H.-S."/>
            <person name="Lee H.K."/>
            <person name="Oh T.K."/>
            <person name="Kim J.F."/>
        </authorList>
    </citation>
    <scope>NUCLEOTIDE SEQUENCE [LARGE SCALE GENOMIC DNA]</scope>
    <source>
        <strain evidence="11 12">KCTC 2396</strain>
    </source>
</reference>
<evidence type="ECO:0000256" key="3">
    <source>
        <dbReference type="ARBA" id="ARBA00022692"/>
    </source>
</evidence>
<feature type="domain" description="Ancillary SecYEG translocon subunit/Cell division coordinator CpoB TPR" evidence="10">
    <location>
        <begin position="15"/>
        <end position="215"/>
    </location>
</feature>
<dbReference type="PIRSF" id="PIRSF006170">
    <property type="entry name" value="YfgM"/>
    <property type="match status" value="1"/>
</dbReference>
<keyword evidence="3 9" id="KW-0812">Transmembrane</keyword>
<keyword evidence="6" id="KW-0143">Chaperone</keyword>
<keyword evidence="4 9" id="KW-1133">Transmembrane helix</keyword>
<proteinExistence type="inferred from homology"/>
<organism evidence="11 12">
    <name type="scientific">Hahella chejuensis (strain KCTC 2396)</name>
    <dbReference type="NCBI Taxonomy" id="349521"/>
    <lineage>
        <taxon>Bacteria</taxon>
        <taxon>Pseudomonadati</taxon>
        <taxon>Pseudomonadota</taxon>
        <taxon>Gammaproteobacteria</taxon>
        <taxon>Oceanospirillales</taxon>
        <taxon>Hahellaceae</taxon>
        <taxon>Hahella</taxon>
    </lineage>
</organism>
<dbReference type="STRING" id="349521.HCH_04454"/>
<dbReference type="InterPro" id="IPR011990">
    <property type="entry name" value="TPR-like_helical_dom_sf"/>
</dbReference>
<evidence type="ECO:0000259" key="10">
    <source>
        <dbReference type="Pfam" id="PF09976"/>
    </source>
</evidence>
<dbReference type="KEGG" id="hch:HCH_04454"/>
<dbReference type="Gene3D" id="1.25.40.10">
    <property type="entry name" value="Tetratricopeptide repeat domain"/>
    <property type="match status" value="1"/>
</dbReference>
<evidence type="ECO:0000256" key="5">
    <source>
        <dbReference type="ARBA" id="ARBA00023136"/>
    </source>
</evidence>
<dbReference type="GO" id="GO:0005886">
    <property type="term" value="C:plasma membrane"/>
    <property type="evidence" value="ECO:0007669"/>
    <property type="project" value="UniProtKB-SubCell"/>
</dbReference>
<dbReference type="OrthoDB" id="9789675at2"/>